<name>C8PCX1_9LACO</name>
<evidence type="ECO:0000259" key="1">
    <source>
        <dbReference type="SMART" id="SM00966"/>
    </source>
</evidence>
<organism evidence="2 3">
    <name type="scientific">Lactobacillus iners DSM 13335</name>
    <dbReference type="NCBI Taxonomy" id="525328"/>
    <lineage>
        <taxon>Bacteria</taxon>
        <taxon>Bacillati</taxon>
        <taxon>Bacillota</taxon>
        <taxon>Bacilli</taxon>
        <taxon>Lactobacillales</taxon>
        <taxon>Lactobacillaceae</taxon>
        <taxon>Lactobacillus</taxon>
    </lineage>
</organism>
<dbReference type="Proteomes" id="UP000004115">
    <property type="component" value="Unassembled WGS sequence"/>
</dbReference>
<dbReference type="SUPFAM" id="SSF89447">
    <property type="entry name" value="AbrB/MazE/MraZ-like"/>
    <property type="match status" value="1"/>
</dbReference>
<dbReference type="InterPro" id="IPR037914">
    <property type="entry name" value="SpoVT-AbrB_sf"/>
</dbReference>
<protein>
    <submittedName>
        <fullName evidence="2">SpoVT/AbrB-like protein</fullName>
    </submittedName>
</protein>
<dbReference type="SMART" id="SM00966">
    <property type="entry name" value="SpoVT_AbrB"/>
    <property type="match status" value="1"/>
</dbReference>
<keyword evidence="3" id="KW-1185">Reference proteome</keyword>
<dbReference type="HOGENOM" id="CLU_150554_1_1_9"/>
<dbReference type="Gene3D" id="2.10.260.10">
    <property type="match status" value="1"/>
</dbReference>
<gene>
    <name evidence="2" type="primary">chpR</name>
    <name evidence="2" type="ORF">HMPREF0520_0941</name>
</gene>
<dbReference type="AlphaFoldDB" id="C8PCX1"/>
<feature type="domain" description="SpoVT-AbrB" evidence="1">
    <location>
        <begin position="21"/>
        <end position="68"/>
    </location>
</feature>
<proteinExistence type="predicted"/>
<dbReference type="InterPro" id="IPR007159">
    <property type="entry name" value="SpoVT-AbrB_dom"/>
</dbReference>
<dbReference type="Pfam" id="PF04014">
    <property type="entry name" value="MazE_antitoxin"/>
    <property type="match status" value="1"/>
</dbReference>
<evidence type="ECO:0000313" key="2">
    <source>
        <dbReference type="EMBL" id="EEW51675.1"/>
    </source>
</evidence>
<reference evidence="2 3" key="1">
    <citation type="submission" date="2009-09" db="EMBL/GenBank/DDBJ databases">
        <authorList>
            <person name="Qin X."/>
            <person name="Bachman B."/>
            <person name="Battles P."/>
            <person name="Bell A."/>
            <person name="Bess C."/>
            <person name="Bickham C."/>
            <person name="Chaboub L."/>
            <person name="Chen D."/>
            <person name="Coyle M."/>
            <person name="Deiros D.R."/>
            <person name="Dinh H."/>
            <person name="Forbes L."/>
            <person name="Fowler G."/>
            <person name="Francisco L."/>
            <person name="Fu Q."/>
            <person name="Gubbala S."/>
            <person name="Hale W."/>
            <person name="Han Y."/>
            <person name="Hemphill L."/>
            <person name="Highlander S.K."/>
            <person name="Hirani K."/>
            <person name="Hogues M."/>
            <person name="Jackson L."/>
            <person name="Jakkamsetti A."/>
            <person name="Javaid M."/>
            <person name="Jiang H."/>
            <person name="Korchina V."/>
            <person name="Kovar C."/>
            <person name="Lara F."/>
            <person name="Lee S."/>
            <person name="Mata R."/>
            <person name="Mathew T."/>
            <person name="Moen C."/>
            <person name="Morales K."/>
            <person name="Munidasa M."/>
            <person name="Nazareth L."/>
            <person name="Ngo R."/>
            <person name="Nguyen L."/>
            <person name="Okwuonu G."/>
            <person name="Ongeri F."/>
            <person name="Patil S."/>
            <person name="Petrosino J."/>
            <person name="Pham C."/>
            <person name="Pham P."/>
            <person name="Pu L.-L."/>
            <person name="Puazo M."/>
            <person name="Raj R."/>
            <person name="Reid J."/>
            <person name="Rouhana J."/>
            <person name="Saada N."/>
            <person name="Shang Y."/>
            <person name="Simmons D."/>
            <person name="Thornton R."/>
            <person name="Warren J."/>
            <person name="Weissenberger G."/>
            <person name="Zhang J."/>
            <person name="Zhang L."/>
            <person name="Zhou C."/>
            <person name="Zhu D."/>
            <person name="Muzny D."/>
            <person name="Worley K."/>
            <person name="Gibbs R."/>
        </authorList>
    </citation>
    <scope>NUCLEOTIDE SEQUENCE [LARGE SCALE GENOMIC DNA]</scope>
    <source>
        <strain evidence="2 3">DSM 13335</strain>
    </source>
</reference>
<dbReference type="GO" id="GO:0003677">
    <property type="term" value="F:DNA binding"/>
    <property type="evidence" value="ECO:0007669"/>
    <property type="project" value="InterPro"/>
</dbReference>
<dbReference type="EMBL" id="ACLN01000012">
    <property type="protein sequence ID" value="EEW51675.1"/>
    <property type="molecule type" value="Genomic_DNA"/>
</dbReference>
<evidence type="ECO:0000313" key="3">
    <source>
        <dbReference type="Proteomes" id="UP000004115"/>
    </source>
</evidence>
<accession>C8PCX1</accession>
<comment type="caution">
    <text evidence="2">The sequence shown here is derived from an EMBL/GenBank/DDBJ whole genome shotgun (WGS) entry which is preliminary data.</text>
</comment>
<sequence>MLRYKCFLKKGLEIMRTVNLKQWGNSMAVRLPKSVLTQAGIGNSPTVFDISVNNDKEIILRKKKKPKNLKELFKGFDYKKYWAEWNQEHSGKSKEINWGESVGREKF</sequence>